<keyword evidence="4" id="KW-0812">Transmembrane</keyword>
<feature type="compositionally biased region" description="Polar residues" evidence="3">
    <location>
        <begin position="10"/>
        <end position="19"/>
    </location>
</feature>
<evidence type="ECO:0000256" key="3">
    <source>
        <dbReference type="SAM" id="MobiDB-lite"/>
    </source>
</evidence>
<dbReference type="Gene3D" id="1.20.1250.20">
    <property type="entry name" value="MFS general substrate transporter like domains"/>
    <property type="match status" value="2"/>
</dbReference>
<dbReference type="EMBL" id="JAXOVC010000004">
    <property type="protein sequence ID" value="KAK4502300.1"/>
    <property type="molecule type" value="Genomic_DNA"/>
</dbReference>
<dbReference type="SUPFAM" id="SSF103473">
    <property type="entry name" value="MFS general substrate transporter"/>
    <property type="match status" value="1"/>
</dbReference>
<feature type="transmembrane region" description="Helical" evidence="4">
    <location>
        <begin position="344"/>
        <end position="366"/>
    </location>
</feature>
<feature type="transmembrane region" description="Helical" evidence="4">
    <location>
        <begin position="284"/>
        <end position="305"/>
    </location>
</feature>
<dbReference type="InterPro" id="IPR011701">
    <property type="entry name" value="MFS"/>
</dbReference>
<proteinExistence type="inferred from homology"/>
<sequence>MGGTNDVRQEQPQQATSLPTPAFNEETIEEQQLTGPQLNVAEREDVPPDGGYGWVVTACVFMINAHTWGVNAAWGVFLAHFLSESTFRGATHLQYALIGGLSISQSLLISPLVAMSNEKLGTRVSLLFGTVLVSVSMLTSSFATEIWHLFLSQGACFGYGMGFLYITASAVLPQWFSKRRSLAVGLASSGAGIGGLAYNLGAGAGLADLGWRWTYIVLAISTLVVNLTSAILLKDRNKLVQPQKRSFDIRELGHVSTLLIVCWGWLTELGYITLLYSLPNYAQSIGLTAKQGSIVGAVLNLGLAIGRPPIGYCSDRFGRINVAMFMTALCGVFCLAIWVPAKSYAVLLVFALFAGTVTGTFWATVVPVTAEIVGMQRLPLAFGMVVLPLVLPTTFAEGIALELVSTSGYLTAQVFVGCMYFAGAACIWGLRSWKMRELDEDKQREREGRFPIPAGSPRRHDHIWLTPRGLLSPKKV</sequence>
<feature type="transmembrane region" description="Helical" evidence="4">
    <location>
        <begin position="150"/>
        <end position="172"/>
    </location>
</feature>
<feature type="transmembrane region" description="Helical" evidence="4">
    <location>
        <begin position="184"/>
        <end position="207"/>
    </location>
</feature>
<dbReference type="PANTHER" id="PTHR11360:SF315">
    <property type="entry name" value="TRANSPORTER MCH2-RELATED"/>
    <property type="match status" value="1"/>
</dbReference>
<evidence type="ECO:0000313" key="7">
    <source>
        <dbReference type="Proteomes" id="UP001305779"/>
    </source>
</evidence>
<dbReference type="Pfam" id="PF07690">
    <property type="entry name" value="MFS_1"/>
    <property type="match status" value="2"/>
</dbReference>
<feature type="transmembrane region" description="Helical" evidence="4">
    <location>
        <begin position="126"/>
        <end position="144"/>
    </location>
</feature>
<dbReference type="CDD" id="cd17352">
    <property type="entry name" value="MFS_MCT_SLC16"/>
    <property type="match status" value="1"/>
</dbReference>
<reference evidence="6 7" key="1">
    <citation type="journal article" date="2023" name="G3 (Bethesda)">
        <title>A chromosome-level genome assembly of Zasmidium syzygii isolated from banana leaves.</title>
        <authorList>
            <person name="van Westerhoven A.C."/>
            <person name="Mehrabi R."/>
            <person name="Talebi R."/>
            <person name="Steentjes M.B.F."/>
            <person name="Corcolon B."/>
            <person name="Chong P.A."/>
            <person name="Kema G.H.J."/>
            <person name="Seidl M.F."/>
        </authorList>
    </citation>
    <scope>NUCLEOTIDE SEQUENCE [LARGE SCALE GENOMIC DNA]</scope>
    <source>
        <strain evidence="6 7">P124</strain>
    </source>
</reference>
<dbReference type="InterPro" id="IPR020846">
    <property type="entry name" value="MFS_dom"/>
</dbReference>
<evidence type="ECO:0000313" key="6">
    <source>
        <dbReference type="EMBL" id="KAK4502300.1"/>
    </source>
</evidence>
<comment type="caution">
    <text evidence="6">The sequence shown here is derived from an EMBL/GenBank/DDBJ whole genome shotgun (WGS) entry which is preliminary data.</text>
</comment>
<evidence type="ECO:0000256" key="1">
    <source>
        <dbReference type="ARBA" id="ARBA00004141"/>
    </source>
</evidence>
<comment type="subcellular location">
    <subcellularLocation>
        <location evidence="1">Membrane</location>
        <topology evidence="1">Multi-pass membrane protein</topology>
    </subcellularLocation>
</comment>
<feature type="transmembrane region" description="Helical" evidence="4">
    <location>
        <begin position="317"/>
        <end position="338"/>
    </location>
</feature>
<feature type="transmembrane region" description="Helical" evidence="4">
    <location>
        <begin position="254"/>
        <end position="278"/>
    </location>
</feature>
<dbReference type="InterPro" id="IPR050327">
    <property type="entry name" value="Proton-linked_MCT"/>
</dbReference>
<dbReference type="PROSITE" id="PS50850">
    <property type="entry name" value="MFS"/>
    <property type="match status" value="1"/>
</dbReference>
<keyword evidence="7" id="KW-1185">Reference proteome</keyword>
<feature type="transmembrane region" description="Helical" evidence="4">
    <location>
        <begin position="378"/>
        <end position="396"/>
    </location>
</feature>
<evidence type="ECO:0000256" key="2">
    <source>
        <dbReference type="ARBA" id="ARBA00006727"/>
    </source>
</evidence>
<feature type="transmembrane region" description="Helical" evidence="4">
    <location>
        <begin position="52"/>
        <end position="81"/>
    </location>
</feature>
<feature type="transmembrane region" description="Helical" evidence="4">
    <location>
        <begin position="408"/>
        <end position="430"/>
    </location>
</feature>
<organism evidence="6 7">
    <name type="scientific">Zasmidium cellare</name>
    <name type="common">Wine cellar mold</name>
    <name type="synonym">Racodium cellare</name>
    <dbReference type="NCBI Taxonomy" id="395010"/>
    <lineage>
        <taxon>Eukaryota</taxon>
        <taxon>Fungi</taxon>
        <taxon>Dikarya</taxon>
        <taxon>Ascomycota</taxon>
        <taxon>Pezizomycotina</taxon>
        <taxon>Dothideomycetes</taxon>
        <taxon>Dothideomycetidae</taxon>
        <taxon>Mycosphaerellales</taxon>
        <taxon>Mycosphaerellaceae</taxon>
        <taxon>Zasmidium</taxon>
    </lineage>
</organism>
<feature type="transmembrane region" description="Helical" evidence="4">
    <location>
        <begin position="213"/>
        <end position="233"/>
    </location>
</feature>
<comment type="similarity">
    <text evidence="2">Belongs to the major facilitator superfamily. Monocarboxylate porter (TC 2.A.1.13) family.</text>
</comment>
<feature type="transmembrane region" description="Helical" evidence="4">
    <location>
        <begin position="93"/>
        <end position="114"/>
    </location>
</feature>
<name>A0ABR0EM20_ZASCE</name>
<feature type="region of interest" description="Disordered" evidence="3">
    <location>
        <begin position="1"/>
        <end position="27"/>
    </location>
</feature>
<keyword evidence="4" id="KW-1133">Transmembrane helix</keyword>
<protein>
    <recommendedName>
        <fullName evidence="5">Major facilitator superfamily (MFS) profile domain-containing protein</fullName>
    </recommendedName>
</protein>
<dbReference type="InterPro" id="IPR036259">
    <property type="entry name" value="MFS_trans_sf"/>
</dbReference>
<evidence type="ECO:0000256" key="4">
    <source>
        <dbReference type="SAM" id="Phobius"/>
    </source>
</evidence>
<dbReference type="PANTHER" id="PTHR11360">
    <property type="entry name" value="MONOCARBOXYLATE TRANSPORTER"/>
    <property type="match status" value="1"/>
</dbReference>
<feature type="domain" description="Major facilitator superfamily (MFS) profile" evidence="5">
    <location>
        <begin position="53"/>
        <end position="435"/>
    </location>
</feature>
<keyword evidence="4" id="KW-0472">Membrane</keyword>
<dbReference type="Proteomes" id="UP001305779">
    <property type="component" value="Unassembled WGS sequence"/>
</dbReference>
<evidence type="ECO:0000259" key="5">
    <source>
        <dbReference type="PROSITE" id="PS50850"/>
    </source>
</evidence>
<accession>A0ABR0EM20</accession>
<gene>
    <name evidence="6" type="ORF">PRZ48_005725</name>
</gene>